<dbReference type="OrthoDB" id="18453at2759"/>
<feature type="transmembrane region" description="Helical" evidence="5">
    <location>
        <begin position="30"/>
        <end position="48"/>
    </location>
</feature>
<evidence type="ECO:0000313" key="7">
    <source>
        <dbReference type="EMBL" id="KAF2488311.1"/>
    </source>
</evidence>
<evidence type="ECO:0000256" key="2">
    <source>
        <dbReference type="ARBA" id="ARBA00022692"/>
    </source>
</evidence>
<feature type="transmembrane region" description="Helical" evidence="5">
    <location>
        <begin position="185"/>
        <end position="207"/>
    </location>
</feature>
<feature type="transmembrane region" description="Helical" evidence="5">
    <location>
        <begin position="360"/>
        <end position="379"/>
    </location>
</feature>
<name>A0A6A6Q8A1_9PEZI</name>
<evidence type="ECO:0000256" key="5">
    <source>
        <dbReference type="SAM" id="Phobius"/>
    </source>
</evidence>
<dbReference type="GO" id="GO:0007189">
    <property type="term" value="P:adenylate cyclase-activating G protein-coupled receptor signaling pathway"/>
    <property type="evidence" value="ECO:0007669"/>
    <property type="project" value="TreeGrafter"/>
</dbReference>
<dbReference type="SUPFAM" id="SSF81321">
    <property type="entry name" value="Family A G protein-coupled receptor-like"/>
    <property type="match status" value="1"/>
</dbReference>
<dbReference type="PROSITE" id="PS50261">
    <property type="entry name" value="G_PROTEIN_RECEP_F2_4"/>
    <property type="match status" value="1"/>
</dbReference>
<accession>A0A6A6Q8A1</accession>
<evidence type="ECO:0000256" key="4">
    <source>
        <dbReference type="ARBA" id="ARBA00023136"/>
    </source>
</evidence>
<dbReference type="GO" id="GO:0007166">
    <property type="term" value="P:cell surface receptor signaling pathway"/>
    <property type="evidence" value="ECO:0007669"/>
    <property type="project" value="InterPro"/>
</dbReference>
<gene>
    <name evidence="7" type="ORF">BU16DRAFT_230613</name>
</gene>
<evidence type="ECO:0000256" key="3">
    <source>
        <dbReference type="ARBA" id="ARBA00022989"/>
    </source>
</evidence>
<dbReference type="Pfam" id="PF05462">
    <property type="entry name" value="Dicty_CAR"/>
    <property type="match status" value="1"/>
</dbReference>
<evidence type="ECO:0000256" key="1">
    <source>
        <dbReference type="ARBA" id="ARBA00004141"/>
    </source>
</evidence>
<feature type="transmembrane region" description="Helical" evidence="5">
    <location>
        <begin position="60"/>
        <end position="83"/>
    </location>
</feature>
<dbReference type="PANTHER" id="PTHR23112">
    <property type="entry name" value="G PROTEIN-COUPLED RECEPTOR 157-RELATED"/>
    <property type="match status" value="1"/>
</dbReference>
<feature type="transmembrane region" description="Helical" evidence="5">
    <location>
        <begin position="322"/>
        <end position="340"/>
    </location>
</feature>
<keyword evidence="7" id="KW-0675">Receptor</keyword>
<feature type="transmembrane region" description="Helical" evidence="5">
    <location>
        <begin position="109"/>
        <end position="127"/>
    </location>
</feature>
<feature type="domain" description="G-protein coupled receptors family 2 profile 2" evidence="6">
    <location>
        <begin position="24"/>
        <end position="211"/>
    </location>
</feature>
<keyword evidence="3 5" id="KW-1133">Transmembrane helix</keyword>
<dbReference type="GO" id="GO:0004930">
    <property type="term" value="F:G protein-coupled receptor activity"/>
    <property type="evidence" value="ECO:0007669"/>
    <property type="project" value="TreeGrafter"/>
</dbReference>
<sequence>MASNVTHGYYATTHAFPPHKMWSIVVAERVGSVLSVLGSLFIMGTFAWRAEFKKPINRLLFCASFGNILANTATMFSISVLALNHDNGRPTNACRAQGFLIQSFIPSDALWAACMAWNVYTTFFHNHTPQSLQKFETRYMVICYGLPLTVSCSFLIADSRTTAPIYGPATIWCWVTREYDWMRLAFFYGPVLAIILGTFMLYVIVFVKYIRTNARALHNIENPVPLYNFGLGFDNNLQDFSEIQAVTNIDVTTTETKRRAHADETTLSSFNSTSPLTSFAAEQHGAHNTHIIEEVQPMHNIVISGGQAVTPAEQAARNARTYLLTAALVWLVLLVVWIPSTINRVQGMINPKEPNYGMNLAAAIVLPLQGLGNAIIYGVTSRHEIRDICLRRRHRDRAS</sequence>
<dbReference type="GO" id="GO:0005886">
    <property type="term" value="C:plasma membrane"/>
    <property type="evidence" value="ECO:0007669"/>
    <property type="project" value="TreeGrafter"/>
</dbReference>
<proteinExistence type="predicted"/>
<evidence type="ECO:0000313" key="8">
    <source>
        <dbReference type="Proteomes" id="UP000799750"/>
    </source>
</evidence>
<dbReference type="Gene3D" id="1.20.1070.10">
    <property type="entry name" value="Rhodopsin 7-helix transmembrane proteins"/>
    <property type="match status" value="1"/>
</dbReference>
<keyword evidence="4 5" id="KW-0472">Membrane</keyword>
<keyword evidence="8" id="KW-1185">Reference proteome</keyword>
<reference evidence="7" key="1">
    <citation type="journal article" date="2020" name="Stud. Mycol.">
        <title>101 Dothideomycetes genomes: a test case for predicting lifestyles and emergence of pathogens.</title>
        <authorList>
            <person name="Haridas S."/>
            <person name="Albert R."/>
            <person name="Binder M."/>
            <person name="Bloem J."/>
            <person name="Labutti K."/>
            <person name="Salamov A."/>
            <person name="Andreopoulos B."/>
            <person name="Baker S."/>
            <person name="Barry K."/>
            <person name="Bills G."/>
            <person name="Bluhm B."/>
            <person name="Cannon C."/>
            <person name="Castanera R."/>
            <person name="Culley D."/>
            <person name="Daum C."/>
            <person name="Ezra D."/>
            <person name="Gonzalez J."/>
            <person name="Henrissat B."/>
            <person name="Kuo A."/>
            <person name="Liang C."/>
            <person name="Lipzen A."/>
            <person name="Lutzoni F."/>
            <person name="Magnuson J."/>
            <person name="Mondo S."/>
            <person name="Nolan M."/>
            <person name="Ohm R."/>
            <person name="Pangilinan J."/>
            <person name="Park H.-J."/>
            <person name="Ramirez L."/>
            <person name="Alfaro M."/>
            <person name="Sun H."/>
            <person name="Tritt A."/>
            <person name="Yoshinaga Y."/>
            <person name="Zwiers L.-H."/>
            <person name="Turgeon B."/>
            <person name="Goodwin S."/>
            <person name="Spatafora J."/>
            <person name="Crous P."/>
            <person name="Grigoriev I."/>
        </authorList>
    </citation>
    <scope>NUCLEOTIDE SEQUENCE</scope>
    <source>
        <strain evidence="7">CBS 269.34</strain>
    </source>
</reference>
<dbReference type="EMBL" id="MU004204">
    <property type="protein sequence ID" value="KAF2488311.1"/>
    <property type="molecule type" value="Genomic_DNA"/>
</dbReference>
<protein>
    <submittedName>
        <fullName evidence="7">Family A G protein-coupled receptor-like protein</fullName>
    </submittedName>
</protein>
<dbReference type="PANTHER" id="PTHR23112:SF0">
    <property type="entry name" value="TRANSMEMBRANE PROTEIN 116"/>
    <property type="match status" value="1"/>
</dbReference>
<keyword evidence="2 5" id="KW-0812">Transmembrane</keyword>
<evidence type="ECO:0000259" key="6">
    <source>
        <dbReference type="PROSITE" id="PS50261"/>
    </source>
</evidence>
<dbReference type="InterPro" id="IPR017981">
    <property type="entry name" value="GPCR_2-like_7TM"/>
</dbReference>
<comment type="subcellular location">
    <subcellularLocation>
        <location evidence="1">Membrane</location>
        <topology evidence="1">Multi-pass membrane protein</topology>
    </subcellularLocation>
</comment>
<organism evidence="7 8">
    <name type="scientific">Lophium mytilinum</name>
    <dbReference type="NCBI Taxonomy" id="390894"/>
    <lineage>
        <taxon>Eukaryota</taxon>
        <taxon>Fungi</taxon>
        <taxon>Dikarya</taxon>
        <taxon>Ascomycota</taxon>
        <taxon>Pezizomycotina</taxon>
        <taxon>Dothideomycetes</taxon>
        <taxon>Pleosporomycetidae</taxon>
        <taxon>Mytilinidiales</taxon>
        <taxon>Mytilinidiaceae</taxon>
        <taxon>Lophium</taxon>
    </lineage>
</organism>
<feature type="transmembrane region" description="Helical" evidence="5">
    <location>
        <begin position="139"/>
        <end position="157"/>
    </location>
</feature>
<dbReference type="Proteomes" id="UP000799750">
    <property type="component" value="Unassembled WGS sequence"/>
</dbReference>
<dbReference type="AlphaFoldDB" id="A0A6A6Q8A1"/>